<dbReference type="EMBL" id="BAABHK010000001">
    <property type="protein sequence ID" value="GAA4619946.1"/>
    <property type="molecule type" value="Genomic_DNA"/>
</dbReference>
<organism evidence="2 3">
    <name type="scientific">Actinoallomurus vinaceus</name>
    <dbReference type="NCBI Taxonomy" id="1080074"/>
    <lineage>
        <taxon>Bacteria</taxon>
        <taxon>Bacillati</taxon>
        <taxon>Actinomycetota</taxon>
        <taxon>Actinomycetes</taxon>
        <taxon>Streptosporangiales</taxon>
        <taxon>Thermomonosporaceae</taxon>
        <taxon>Actinoallomurus</taxon>
    </lineage>
</organism>
<comment type="caution">
    <text evidence="2">The sequence shown here is derived from an EMBL/GenBank/DDBJ whole genome shotgun (WGS) entry which is preliminary data.</text>
</comment>
<accession>A0ABP8U227</accession>
<gene>
    <name evidence="2" type="ORF">GCM10023196_002000</name>
</gene>
<proteinExistence type="predicted"/>
<evidence type="ECO:0000256" key="1">
    <source>
        <dbReference type="SAM" id="SignalP"/>
    </source>
</evidence>
<evidence type="ECO:0000313" key="2">
    <source>
        <dbReference type="EMBL" id="GAA4619946.1"/>
    </source>
</evidence>
<reference evidence="3" key="1">
    <citation type="journal article" date="2019" name="Int. J. Syst. Evol. Microbiol.">
        <title>The Global Catalogue of Microorganisms (GCM) 10K type strain sequencing project: providing services to taxonomists for standard genome sequencing and annotation.</title>
        <authorList>
            <consortium name="The Broad Institute Genomics Platform"/>
            <consortium name="The Broad Institute Genome Sequencing Center for Infectious Disease"/>
            <person name="Wu L."/>
            <person name="Ma J."/>
        </authorList>
    </citation>
    <scope>NUCLEOTIDE SEQUENCE [LARGE SCALE GENOMIC DNA]</scope>
    <source>
        <strain evidence="3">JCM 17939</strain>
    </source>
</reference>
<feature type="signal peptide" evidence="1">
    <location>
        <begin position="1"/>
        <end position="27"/>
    </location>
</feature>
<sequence>MKAHVKRLAIAAGASAALVGTAPAASAASPPATAKTASAWQRYDVPVQGRANIVGVAATSRDNAWAVGFQVSDEVGLARRDHLGPADPGGVTHARSAADECVEATDFPSLMLRWDGREWRQVPVPRIGRIGHISASGPDDAWAGADCGLLHWDGRSWTTVQVAPTGAQQTSTGAVDAVGPDDAWMVGGTYDNQTGVEHGIVQRWDGRQWHNVQLPDLGDNFGFNDVDARGSNDVWVVGTDFTDNDQRPERLVPLHWDGSSWKRLPEPATDQWTKRVDTVRVLGTGDVWVGGWSKSTFSGDAIRNPLLMHWNGRAWATSPAPDGPLEVTDLADDRGRLTAVGDTFSPGVSEYGMSVLRWTGERWTADAVPTTGTASLFGAAAIPGGGTWVTGAVGDNETMRPLIARRG</sequence>
<protein>
    <submittedName>
        <fullName evidence="2">Uncharacterized protein</fullName>
    </submittedName>
</protein>
<feature type="chain" id="PRO_5046337283" evidence="1">
    <location>
        <begin position="28"/>
        <end position="407"/>
    </location>
</feature>
<name>A0ABP8U227_9ACTN</name>
<evidence type="ECO:0000313" key="3">
    <source>
        <dbReference type="Proteomes" id="UP001501442"/>
    </source>
</evidence>
<dbReference type="Proteomes" id="UP001501442">
    <property type="component" value="Unassembled WGS sequence"/>
</dbReference>
<keyword evidence="1" id="KW-0732">Signal</keyword>
<dbReference type="RefSeq" id="WP_345428350.1">
    <property type="nucleotide sequence ID" value="NZ_BAABHK010000001.1"/>
</dbReference>
<keyword evidence="3" id="KW-1185">Reference proteome</keyword>